<dbReference type="InterPro" id="IPR016181">
    <property type="entry name" value="Acyl_CoA_acyltransferase"/>
</dbReference>
<dbReference type="SUPFAM" id="SSF55729">
    <property type="entry name" value="Acyl-CoA N-acyltransferases (Nat)"/>
    <property type="match status" value="2"/>
</dbReference>
<feature type="domain" description="N-acetyltransferase" evidence="1">
    <location>
        <begin position="2"/>
        <end position="172"/>
    </location>
</feature>
<comment type="caution">
    <text evidence="2">The sequence shown here is derived from an EMBL/GenBank/DDBJ whole genome shotgun (WGS) entry which is preliminary data.</text>
</comment>
<reference evidence="2 3" key="1">
    <citation type="submission" date="2022-06" db="EMBL/GenBank/DDBJ databases">
        <title>Sequencing the genomes of 1000 actinobacteria strains.</title>
        <authorList>
            <person name="Klenk H.-P."/>
        </authorList>
    </citation>
    <scope>NUCLEOTIDE SEQUENCE [LARGE SCALE GENOMIC DNA]</scope>
    <source>
        <strain evidence="2 3">DSM 44170</strain>
    </source>
</reference>
<dbReference type="Pfam" id="PF00583">
    <property type="entry name" value="Acetyltransf_1"/>
    <property type="match status" value="1"/>
</dbReference>
<dbReference type="CDD" id="cd04301">
    <property type="entry name" value="NAT_SF"/>
    <property type="match status" value="1"/>
</dbReference>
<feature type="domain" description="N-acetyltransferase" evidence="1">
    <location>
        <begin position="183"/>
        <end position="325"/>
    </location>
</feature>
<dbReference type="EMBL" id="JAMZEC010000001">
    <property type="protein sequence ID" value="MCP2349515.1"/>
    <property type="molecule type" value="Genomic_DNA"/>
</dbReference>
<organism evidence="2 3">
    <name type="scientific">Nonomuraea roseoviolacea subsp. carminata</name>
    <dbReference type="NCBI Taxonomy" id="160689"/>
    <lineage>
        <taxon>Bacteria</taxon>
        <taxon>Bacillati</taxon>
        <taxon>Actinomycetota</taxon>
        <taxon>Actinomycetes</taxon>
        <taxon>Streptosporangiales</taxon>
        <taxon>Streptosporangiaceae</taxon>
        <taxon>Nonomuraea</taxon>
    </lineage>
</organism>
<keyword evidence="3" id="KW-1185">Reference proteome</keyword>
<evidence type="ECO:0000313" key="3">
    <source>
        <dbReference type="Proteomes" id="UP001320766"/>
    </source>
</evidence>
<accession>A0ABT1K688</accession>
<dbReference type="Proteomes" id="UP001320766">
    <property type="component" value="Unassembled WGS sequence"/>
</dbReference>
<name>A0ABT1K688_9ACTN</name>
<dbReference type="InterPro" id="IPR000182">
    <property type="entry name" value="GNAT_dom"/>
</dbReference>
<dbReference type="Pfam" id="PF13508">
    <property type="entry name" value="Acetyltransf_7"/>
    <property type="match status" value="1"/>
</dbReference>
<dbReference type="Gene3D" id="3.40.630.30">
    <property type="match status" value="2"/>
</dbReference>
<sequence>MTVVRGFAAGDEGALVDAWNRAMPADPTTPGWFRDCVLLDPNFDPEGLRVAVTDAGEVAGGAYAVRRLTPLAPGTGLEPGTGWIPFLFVAPEHRGGGLGRRLLDEALAWLAGHGRTRVEFACYTPHYVLPGADPERYPAGCALLRRAGFETFSRPVAMDRGLAAYVMPDEVRALRERRESEGYGFRRPLDGELPELIRFAAGVFSPEWGEAIRRHGNPARLLVAVREKEAPEKEAREGIVGFAAYGAYRGIAERFGPFGVDPAERGTGIGAILLHGAMTMMRAEGLHSSWFLWTGGTGPAARLYTKAGYEVTRRFHVMRRTAEPV</sequence>
<gene>
    <name evidence="2" type="ORF">HD595_005637</name>
</gene>
<dbReference type="RefSeq" id="WP_253774131.1">
    <property type="nucleotide sequence ID" value="NZ_BAAAVE010000021.1"/>
</dbReference>
<evidence type="ECO:0000259" key="1">
    <source>
        <dbReference type="PROSITE" id="PS51186"/>
    </source>
</evidence>
<protein>
    <submittedName>
        <fullName evidence="2">GNAT superfamily N-acetyltransferase</fullName>
    </submittedName>
</protein>
<dbReference type="PANTHER" id="PTHR43072">
    <property type="entry name" value="N-ACETYLTRANSFERASE"/>
    <property type="match status" value="1"/>
</dbReference>
<evidence type="ECO:0000313" key="2">
    <source>
        <dbReference type="EMBL" id="MCP2349515.1"/>
    </source>
</evidence>
<dbReference type="PROSITE" id="PS51186">
    <property type="entry name" value="GNAT"/>
    <property type="match status" value="2"/>
</dbReference>
<proteinExistence type="predicted"/>